<feature type="signal peptide" evidence="2">
    <location>
        <begin position="1"/>
        <end position="28"/>
    </location>
</feature>
<evidence type="ECO:0008006" key="5">
    <source>
        <dbReference type="Google" id="ProtNLM"/>
    </source>
</evidence>
<protein>
    <recommendedName>
        <fullName evidence="5">Lipoprotein</fullName>
    </recommendedName>
</protein>
<evidence type="ECO:0000313" key="3">
    <source>
        <dbReference type="EMBL" id="MBB5710027.1"/>
    </source>
</evidence>
<comment type="caution">
    <text evidence="3">The sequence shown here is derived from an EMBL/GenBank/DDBJ whole genome shotgun (WGS) entry which is preliminary data.</text>
</comment>
<organism evidence="3 4">
    <name type="scientific">Sphingomonas xinjiangensis</name>
    <dbReference type="NCBI Taxonomy" id="643568"/>
    <lineage>
        <taxon>Bacteria</taxon>
        <taxon>Pseudomonadati</taxon>
        <taxon>Pseudomonadota</taxon>
        <taxon>Alphaproteobacteria</taxon>
        <taxon>Sphingomonadales</taxon>
        <taxon>Sphingomonadaceae</taxon>
        <taxon>Sphingomonas</taxon>
    </lineage>
</organism>
<sequence length="286" mass="30092">MFSTVSASSALTRIGALLTLTCATAGLAACGETPTASPKQAETKAPEPEAKPSGPAVLKPDPVLARSDLIAAAAQAASRYASGKALPAEEDLVGRAFSVRVPFGCEGPAAPEEETPGIAHWSWVEDRKTIRLAMPPADWKGSAMIAQAGASQTWEAVEGFWVPRPWLMADGCAAIRRDPLQPAVAASTQTLGLAAVFEQGGSRVGRRDGRAYQFTVRAEKDAPLSVPEDGYRIVLEGRVKAFPSGRALECRASGPDERPVCVLATQLDRVAFESAEGAVLAEWHTD</sequence>
<evidence type="ECO:0000256" key="1">
    <source>
        <dbReference type="SAM" id="MobiDB-lite"/>
    </source>
</evidence>
<evidence type="ECO:0000313" key="4">
    <source>
        <dbReference type="Proteomes" id="UP000527143"/>
    </source>
</evidence>
<gene>
    <name evidence="3" type="ORF">FHT02_001255</name>
</gene>
<feature type="compositionally biased region" description="Basic and acidic residues" evidence="1">
    <location>
        <begin position="41"/>
        <end position="50"/>
    </location>
</feature>
<keyword evidence="4" id="KW-1185">Reference proteome</keyword>
<accession>A0A840Y9L2</accession>
<evidence type="ECO:0000256" key="2">
    <source>
        <dbReference type="SAM" id="SignalP"/>
    </source>
</evidence>
<keyword evidence="2" id="KW-0732">Signal</keyword>
<name>A0A840Y9L2_9SPHN</name>
<feature type="chain" id="PRO_5032603901" description="Lipoprotein" evidence="2">
    <location>
        <begin position="29"/>
        <end position="286"/>
    </location>
</feature>
<reference evidence="3 4" key="1">
    <citation type="submission" date="2020-08" db="EMBL/GenBank/DDBJ databases">
        <title>Genomic Encyclopedia of Type Strains, Phase IV (KMG-IV): sequencing the most valuable type-strain genomes for metagenomic binning, comparative biology and taxonomic classification.</title>
        <authorList>
            <person name="Goeker M."/>
        </authorList>
    </citation>
    <scope>NUCLEOTIDE SEQUENCE [LARGE SCALE GENOMIC DNA]</scope>
    <source>
        <strain evidence="3 4">DSM 26736</strain>
    </source>
</reference>
<feature type="region of interest" description="Disordered" evidence="1">
    <location>
        <begin position="31"/>
        <end position="58"/>
    </location>
</feature>
<dbReference type="Proteomes" id="UP000527143">
    <property type="component" value="Unassembled WGS sequence"/>
</dbReference>
<proteinExistence type="predicted"/>
<dbReference type="RefSeq" id="WP_184085606.1">
    <property type="nucleotide sequence ID" value="NZ_JACIJF010000003.1"/>
</dbReference>
<dbReference type="EMBL" id="JACIJF010000003">
    <property type="protein sequence ID" value="MBB5710027.1"/>
    <property type="molecule type" value="Genomic_DNA"/>
</dbReference>
<dbReference type="AlphaFoldDB" id="A0A840Y9L2"/>